<dbReference type="RefSeq" id="WP_116556152.1">
    <property type="nucleotide sequence ID" value="NZ_QCZG01000058.1"/>
</dbReference>
<sequence length="57" mass="6626">MIYCCEEHVDVALDTIVYEEETFPILEKIENTHSLSTTCEYCKNPAVYLVTNERSHT</sequence>
<organism evidence="1 2">
    <name type="scientific">Pueribacillus theae</name>
    <dbReference type="NCBI Taxonomy" id="2171751"/>
    <lineage>
        <taxon>Bacteria</taxon>
        <taxon>Bacillati</taxon>
        <taxon>Bacillota</taxon>
        <taxon>Bacilli</taxon>
        <taxon>Bacillales</taxon>
        <taxon>Bacillaceae</taxon>
        <taxon>Pueribacillus</taxon>
    </lineage>
</organism>
<dbReference type="EMBL" id="QCZG01000058">
    <property type="protein sequence ID" value="PWA06624.1"/>
    <property type="molecule type" value="Genomic_DNA"/>
</dbReference>
<comment type="caution">
    <text evidence="1">The sequence shown here is derived from an EMBL/GenBank/DDBJ whole genome shotgun (WGS) entry which is preliminary data.</text>
</comment>
<gene>
    <name evidence="1" type="ORF">DCC39_17340</name>
</gene>
<protein>
    <submittedName>
        <fullName evidence="1">CxxH/CxxC protein</fullName>
    </submittedName>
</protein>
<name>A0A2U1JNS5_9BACI</name>
<reference evidence="1 2" key="1">
    <citation type="submission" date="2018-04" db="EMBL/GenBank/DDBJ databases">
        <title>Camelliibacillus theae gen. nov., sp. nov., isolated from Pu'er tea.</title>
        <authorList>
            <person name="Niu L."/>
        </authorList>
    </citation>
    <scope>NUCLEOTIDE SEQUENCE [LARGE SCALE GENOMIC DNA]</scope>
    <source>
        <strain evidence="1 2">T8</strain>
    </source>
</reference>
<evidence type="ECO:0000313" key="2">
    <source>
        <dbReference type="Proteomes" id="UP000245998"/>
    </source>
</evidence>
<accession>A0A2U1JNS5</accession>
<proteinExistence type="predicted"/>
<evidence type="ECO:0000313" key="1">
    <source>
        <dbReference type="EMBL" id="PWA06624.1"/>
    </source>
</evidence>
<dbReference type="Proteomes" id="UP000245998">
    <property type="component" value="Unassembled WGS sequence"/>
</dbReference>
<dbReference type="NCBIfam" id="TIGR04129">
    <property type="entry name" value="CxxH_BA5709"/>
    <property type="match status" value="1"/>
</dbReference>
<dbReference type="AlphaFoldDB" id="A0A2U1JNS5"/>
<dbReference type="OrthoDB" id="1652387at2"/>
<dbReference type="InterPro" id="IPR025626">
    <property type="entry name" value="YyzF"/>
</dbReference>
<keyword evidence="2" id="KW-1185">Reference proteome</keyword>
<dbReference type="Pfam" id="PF14116">
    <property type="entry name" value="YyzF"/>
    <property type="match status" value="1"/>
</dbReference>